<comment type="caution">
    <text evidence="2">The sequence shown here is derived from an EMBL/GenBank/DDBJ whole genome shotgun (WGS) entry which is preliminary data.</text>
</comment>
<gene>
    <name evidence="2" type="ORF">DFH07DRAFT_871519</name>
</gene>
<organism evidence="2 3">
    <name type="scientific">Mycena maculata</name>
    <dbReference type="NCBI Taxonomy" id="230809"/>
    <lineage>
        <taxon>Eukaryota</taxon>
        <taxon>Fungi</taxon>
        <taxon>Dikarya</taxon>
        <taxon>Basidiomycota</taxon>
        <taxon>Agaricomycotina</taxon>
        <taxon>Agaricomycetes</taxon>
        <taxon>Agaricomycetidae</taxon>
        <taxon>Agaricales</taxon>
        <taxon>Marasmiineae</taxon>
        <taxon>Mycenaceae</taxon>
        <taxon>Mycena</taxon>
    </lineage>
</organism>
<accession>A0AAD7MQU9</accession>
<feature type="region of interest" description="Disordered" evidence="1">
    <location>
        <begin position="502"/>
        <end position="528"/>
    </location>
</feature>
<reference evidence="2" key="1">
    <citation type="submission" date="2023-03" db="EMBL/GenBank/DDBJ databases">
        <title>Massive genome expansion in bonnet fungi (Mycena s.s.) driven by repeated elements and novel gene families across ecological guilds.</title>
        <authorList>
            <consortium name="Lawrence Berkeley National Laboratory"/>
            <person name="Harder C.B."/>
            <person name="Miyauchi S."/>
            <person name="Viragh M."/>
            <person name="Kuo A."/>
            <person name="Thoen E."/>
            <person name="Andreopoulos B."/>
            <person name="Lu D."/>
            <person name="Skrede I."/>
            <person name="Drula E."/>
            <person name="Henrissat B."/>
            <person name="Morin E."/>
            <person name="Kohler A."/>
            <person name="Barry K."/>
            <person name="LaButti K."/>
            <person name="Morin E."/>
            <person name="Salamov A."/>
            <person name="Lipzen A."/>
            <person name="Mereny Z."/>
            <person name="Hegedus B."/>
            <person name="Baldrian P."/>
            <person name="Stursova M."/>
            <person name="Weitz H."/>
            <person name="Taylor A."/>
            <person name="Grigoriev I.V."/>
            <person name="Nagy L.G."/>
            <person name="Martin F."/>
            <person name="Kauserud H."/>
        </authorList>
    </citation>
    <scope>NUCLEOTIDE SEQUENCE</scope>
    <source>
        <strain evidence="2">CBHHK188m</strain>
    </source>
</reference>
<keyword evidence="3" id="KW-1185">Reference proteome</keyword>
<evidence type="ECO:0000313" key="2">
    <source>
        <dbReference type="EMBL" id="KAJ7727809.1"/>
    </source>
</evidence>
<sequence length="587" mass="66274">MPIRDDMNTDKLLVPLETILYGLTERHIRVTSYACDGTEIERSVQRKLVQRAEKVLHHKVTSPIPDAPDLELKIATFNGYLVVMLQDSKHALKTFRNNLFSGARMLTFRNFTAIFRRIWPWRCHLTLPSINDDAVASRLFCAAVLEYLWENHPEYVGEIVYLFVFGELVDAYQSRKIGHTMALRAKYFLDAWARYLDAAGYKQSQYFLSHKAVDIAWYLVGGLISLIFVHRDSVPGTIPLLPWYHSSEPCEHTFGKSQDIVKDFAFLDFIFFTPKLWIGMREAVLAGKSSNSREAAQGYSHTYFDTVGADLAKLAVYPSDDEMVQASEEAAAKCESLIALLGITPGQLYEHVPAVLPSIGSWLPDEELEPEMENEEFDNVELMVISEAEELQALIYAEEHPDAPMRNARQDREIMSLTCASIAVAVDEHMQKFNEPDDELAEEILGDEYITLQETLASIVTALPPVQLPSEVSKPFGRGPSASFENLDFKALVHLRKEHQTRQAANCARVKRPSSEDNSSAAAKESTRRQILRRFHEILKEDQARGVGTAVEHEPRWRTDPKPTAGNSANAALAASTLATKVHFYLR</sequence>
<protein>
    <submittedName>
        <fullName evidence="2">Uncharacterized protein</fullName>
    </submittedName>
</protein>
<name>A0AAD7MQU9_9AGAR</name>
<dbReference type="EMBL" id="JARJLG010000209">
    <property type="protein sequence ID" value="KAJ7727809.1"/>
    <property type="molecule type" value="Genomic_DNA"/>
</dbReference>
<evidence type="ECO:0000313" key="3">
    <source>
        <dbReference type="Proteomes" id="UP001215280"/>
    </source>
</evidence>
<dbReference type="AlphaFoldDB" id="A0AAD7MQU9"/>
<dbReference type="Proteomes" id="UP001215280">
    <property type="component" value="Unassembled WGS sequence"/>
</dbReference>
<feature type="region of interest" description="Disordered" evidence="1">
    <location>
        <begin position="544"/>
        <end position="568"/>
    </location>
</feature>
<proteinExistence type="predicted"/>
<evidence type="ECO:0000256" key="1">
    <source>
        <dbReference type="SAM" id="MobiDB-lite"/>
    </source>
</evidence>
<feature type="compositionally biased region" description="Basic and acidic residues" evidence="1">
    <location>
        <begin position="551"/>
        <end position="561"/>
    </location>
</feature>